<evidence type="ECO:0000313" key="3">
    <source>
        <dbReference type="EMBL" id="KPC55164.1"/>
    </source>
</evidence>
<feature type="signal peptide" evidence="2">
    <location>
        <begin position="1"/>
        <end position="23"/>
    </location>
</feature>
<sequence length="49" mass="5061">MKRIVLTLLVALTTAGAVAPAFADQNGSQGAVWHKGDNPANPDQGAKKM</sequence>
<reference evidence="3 4" key="1">
    <citation type="submission" date="2015-07" db="EMBL/GenBank/DDBJ databases">
        <title>Draft genome sequence of the Amantichitinum ursilacus IGB-41, a new chitin-degrading bacterium.</title>
        <authorList>
            <person name="Kirstahler P."/>
            <person name="Guenther M."/>
            <person name="Grumaz C."/>
            <person name="Rupp S."/>
            <person name="Zibek S."/>
            <person name="Sohn K."/>
        </authorList>
    </citation>
    <scope>NUCLEOTIDE SEQUENCE [LARGE SCALE GENOMIC DNA]</scope>
    <source>
        <strain evidence="3 4">IGB-41</strain>
    </source>
</reference>
<feature type="region of interest" description="Disordered" evidence="1">
    <location>
        <begin position="27"/>
        <end position="49"/>
    </location>
</feature>
<evidence type="ECO:0000313" key="4">
    <source>
        <dbReference type="Proteomes" id="UP000037939"/>
    </source>
</evidence>
<dbReference type="AlphaFoldDB" id="A0A0N0XNH3"/>
<keyword evidence="4" id="KW-1185">Reference proteome</keyword>
<gene>
    <name evidence="3" type="ORF">WG78_00860</name>
</gene>
<proteinExistence type="predicted"/>
<protein>
    <submittedName>
        <fullName evidence="3">Uncharacterized protein</fullName>
    </submittedName>
</protein>
<organism evidence="3 4">
    <name type="scientific">Amantichitinum ursilacus</name>
    <dbReference type="NCBI Taxonomy" id="857265"/>
    <lineage>
        <taxon>Bacteria</taxon>
        <taxon>Pseudomonadati</taxon>
        <taxon>Pseudomonadota</taxon>
        <taxon>Betaproteobacteria</taxon>
        <taxon>Neisseriales</taxon>
        <taxon>Chitinibacteraceae</taxon>
        <taxon>Amantichitinum</taxon>
    </lineage>
</organism>
<dbReference type="RefSeq" id="WP_161805042.1">
    <property type="nucleotide sequence ID" value="NZ_LAQT01000001.1"/>
</dbReference>
<comment type="caution">
    <text evidence="3">The sequence shown here is derived from an EMBL/GenBank/DDBJ whole genome shotgun (WGS) entry which is preliminary data.</text>
</comment>
<evidence type="ECO:0000256" key="1">
    <source>
        <dbReference type="SAM" id="MobiDB-lite"/>
    </source>
</evidence>
<dbReference type="Proteomes" id="UP000037939">
    <property type="component" value="Unassembled WGS sequence"/>
</dbReference>
<keyword evidence="2" id="KW-0732">Signal</keyword>
<dbReference type="EMBL" id="LAQT01000001">
    <property type="protein sequence ID" value="KPC55164.1"/>
    <property type="molecule type" value="Genomic_DNA"/>
</dbReference>
<name>A0A0N0XNH3_9NEIS</name>
<evidence type="ECO:0000256" key="2">
    <source>
        <dbReference type="SAM" id="SignalP"/>
    </source>
</evidence>
<accession>A0A0N0XNH3</accession>
<dbReference type="STRING" id="857265.WG78_00860"/>
<feature type="chain" id="PRO_5005863410" evidence="2">
    <location>
        <begin position="24"/>
        <end position="49"/>
    </location>
</feature>